<comment type="caution">
    <text evidence="10">The sequence shown here is derived from an EMBL/GenBank/DDBJ whole genome shotgun (WGS) entry which is preliminary data.</text>
</comment>
<dbReference type="Gene3D" id="1.20.140.10">
    <property type="entry name" value="Butyryl-CoA Dehydrogenase, subunit A, domain 3"/>
    <property type="match status" value="1"/>
</dbReference>
<evidence type="ECO:0000313" key="10">
    <source>
        <dbReference type="EMBL" id="NGN44558.1"/>
    </source>
</evidence>
<feature type="domain" description="Acyl-CoA oxidase/dehydrogenase middle" evidence="8">
    <location>
        <begin position="122"/>
        <end position="215"/>
    </location>
</feature>
<evidence type="ECO:0000256" key="2">
    <source>
        <dbReference type="ARBA" id="ARBA00009347"/>
    </source>
</evidence>
<keyword evidence="11" id="KW-1185">Reference proteome</keyword>
<keyword evidence="3 6" id="KW-0285">Flavoprotein</keyword>
<dbReference type="InterPro" id="IPR006091">
    <property type="entry name" value="Acyl-CoA_Oxase/DH_mid-dom"/>
</dbReference>
<dbReference type="Pfam" id="PF02771">
    <property type="entry name" value="Acyl-CoA_dh_N"/>
    <property type="match status" value="1"/>
</dbReference>
<keyword evidence="4 6" id="KW-0274">FAD</keyword>
<accession>A0A7C9RBQ8</accession>
<evidence type="ECO:0000256" key="6">
    <source>
        <dbReference type="RuleBase" id="RU362125"/>
    </source>
</evidence>
<dbReference type="Proteomes" id="UP000481252">
    <property type="component" value="Unassembled WGS sequence"/>
</dbReference>
<evidence type="ECO:0000256" key="5">
    <source>
        <dbReference type="ARBA" id="ARBA00023002"/>
    </source>
</evidence>
<keyword evidence="5 6" id="KW-0560">Oxidoreductase</keyword>
<dbReference type="Gene3D" id="1.10.540.10">
    <property type="entry name" value="Acyl-CoA dehydrogenase/oxidase, N-terminal domain"/>
    <property type="match status" value="1"/>
</dbReference>
<name>A0A7C9RBQ8_9HYPH</name>
<dbReference type="InterPro" id="IPR013786">
    <property type="entry name" value="AcylCoA_DH/ox_N"/>
</dbReference>
<dbReference type="GO" id="GO:0050660">
    <property type="term" value="F:flavin adenine dinucleotide binding"/>
    <property type="evidence" value="ECO:0007669"/>
    <property type="project" value="InterPro"/>
</dbReference>
<dbReference type="InterPro" id="IPR009075">
    <property type="entry name" value="AcylCo_DH/oxidase_C"/>
</dbReference>
<dbReference type="InterPro" id="IPR036250">
    <property type="entry name" value="AcylCo_DH-like_C"/>
</dbReference>
<dbReference type="PANTHER" id="PTHR43884">
    <property type="entry name" value="ACYL-COA DEHYDROGENASE"/>
    <property type="match status" value="1"/>
</dbReference>
<evidence type="ECO:0000313" key="11">
    <source>
        <dbReference type="Proteomes" id="UP000481252"/>
    </source>
</evidence>
<evidence type="ECO:0000256" key="4">
    <source>
        <dbReference type="ARBA" id="ARBA00022827"/>
    </source>
</evidence>
<dbReference type="SUPFAM" id="SSF56645">
    <property type="entry name" value="Acyl-CoA dehydrogenase NM domain-like"/>
    <property type="match status" value="1"/>
</dbReference>
<dbReference type="Pfam" id="PF02770">
    <property type="entry name" value="Acyl-CoA_dh_M"/>
    <property type="match status" value="1"/>
</dbReference>
<evidence type="ECO:0000259" key="7">
    <source>
        <dbReference type="Pfam" id="PF00441"/>
    </source>
</evidence>
<dbReference type="InterPro" id="IPR046373">
    <property type="entry name" value="Acyl-CoA_Oxase/DH_mid-dom_sf"/>
</dbReference>
<evidence type="ECO:0000256" key="1">
    <source>
        <dbReference type="ARBA" id="ARBA00001974"/>
    </source>
</evidence>
<dbReference type="CDD" id="cd00567">
    <property type="entry name" value="ACAD"/>
    <property type="match status" value="1"/>
</dbReference>
<dbReference type="SUPFAM" id="SSF47203">
    <property type="entry name" value="Acyl-CoA dehydrogenase C-terminal domain-like"/>
    <property type="match status" value="1"/>
</dbReference>
<evidence type="ECO:0000259" key="9">
    <source>
        <dbReference type="Pfam" id="PF02771"/>
    </source>
</evidence>
<evidence type="ECO:0000259" key="8">
    <source>
        <dbReference type="Pfam" id="PF02770"/>
    </source>
</evidence>
<dbReference type="EMBL" id="JAAKZG010000017">
    <property type="protein sequence ID" value="NGN44558.1"/>
    <property type="molecule type" value="Genomic_DNA"/>
</dbReference>
<dbReference type="RefSeq" id="WP_165120942.1">
    <property type="nucleotide sequence ID" value="NZ_JAAKZG010000017.1"/>
</dbReference>
<dbReference type="Pfam" id="PF00441">
    <property type="entry name" value="Acyl-CoA_dh_1"/>
    <property type="match status" value="1"/>
</dbReference>
<dbReference type="InterPro" id="IPR037069">
    <property type="entry name" value="AcylCoA_DH/ox_N_sf"/>
</dbReference>
<gene>
    <name evidence="10" type="ORF">G6N74_26215</name>
</gene>
<dbReference type="Gene3D" id="2.40.110.10">
    <property type="entry name" value="Butyryl-CoA Dehydrogenase, subunit A, domain 2"/>
    <property type="match status" value="1"/>
</dbReference>
<dbReference type="PANTHER" id="PTHR43884:SF20">
    <property type="entry name" value="ACYL-COA DEHYDROGENASE FADE28"/>
    <property type="match status" value="1"/>
</dbReference>
<comment type="cofactor">
    <cofactor evidence="1 6">
        <name>FAD</name>
        <dbReference type="ChEBI" id="CHEBI:57692"/>
    </cofactor>
</comment>
<evidence type="ECO:0000256" key="3">
    <source>
        <dbReference type="ARBA" id="ARBA00022630"/>
    </source>
</evidence>
<proteinExistence type="inferred from homology"/>
<organism evidence="10 11">
    <name type="scientific">Mesorhizobium zhangyense</name>
    <dbReference type="NCBI Taxonomy" id="1776730"/>
    <lineage>
        <taxon>Bacteria</taxon>
        <taxon>Pseudomonadati</taxon>
        <taxon>Pseudomonadota</taxon>
        <taxon>Alphaproteobacteria</taxon>
        <taxon>Hyphomicrobiales</taxon>
        <taxon>Phyllobacteriaceae</taxon>
        <taxon>Mesorhizobium</taxon>
    </lineage>
</organism>
<sequence>MDYRFSEEQSMLKDSLQGWLGRNYQFDQWRRLIARKPPHSEENWKSFASMGWLGITIPEAHGGLGFGAIDQMIIGEAFGSHLVTEPYLSSIVFGSNLILEAGTEVQKAEWLPRIAEGTARLAFAFAEKQSRFSLNTVATHAQKTSNGYTISGEKILVLDAPSADKLIVLARTGGDTTDKTGLSLFLVDPKNPGVSIRAYSTVDDRQAADIIFDNVVAEALIGSEGDALLAVEAVTDRAIAYLCAEGVGAMQALIEATLAYVKVRKQFGQAIGDFQIIQHRIVDLRVQLECSRAMTLYAAVSATADANERARAASAAKVQVGRSARIVGRNAIQLHGGIGMTNELSIGHYFKRLLMVETMLGDIDFHQKRFASLPSELA</sequence>
<reference evidence="10 11" key="1">
    <citation type="submission" date="2020-02" db="EMBL/GenBank/DDBJ databases">
        <title>Genome sequence of the type strain CGMCC 1.15528 of Mesorhizobium zhangyense.</title>
        <authorList>
            <person name="Gao J."/>
            <person name="Sun J."/>
        </authorList>
    </citation>
    <scope>NUCLEOTIDE SEQUENCE [LARGE SCALE GENOMIC DNA]</scope>
    <source>
        <strain evidence="10 11">CGMCC 1.15528</strain>
    </source>
</reference>
<protein>
    <submittedName>
        <fullName evidence="10">Pimeloyl-CoA dehydrogenase small subunit</fullName>
    </submittedName>
</protein>
<dbReference type="AlphaFoldDB" id="A0A7C9RBQ8"/>
<dbReference type="InterPro" id="IPR009100">
    <property type="entry name" value="AcylCoA_DH/oxidase_NM_dom_sf"/>
</dbReference>
<comment type="similarity">
    <text evidence="2 6">Belongs to the acyl-CoA dehydrogenase family.</text>
</comment>
<dbReference type="GO" id="GO:0003995">
    <property type="term" value="F:acyl-CoA dehydrogenase activity"/>
    <property type="evidence" value="ECO:0007669"/>
    <property type="project" value="TreeGrafter"/>
</dbReference>
<feature type="domain" description="Acyl-CoA dehydrogenase/oxidase C-terminal" evidence="7">
    <location>
        <begin position="242"/>
        <end position="364"/>
    </location>
</feature>
<feature type="domain" description="Acyl-CoA dehydrogenase/oxidase N-terminal" evidence="9">
    <location>
        <begin position="6"/>
        <end position="117"/>
    </location>
</feature>